<keyword evidence="4 6" id="KW-0168">Coated pit</keyword>
<dbReference type="InterPro" id="IPR000996">
    <property type="entry name" value="Clathrin_L-chain"/>
</dbReference>
<organism evidence="9 11">
    <name type="scientific">Thalassiosira oceanica</name>
    <name type="common">Marine diatom</name>
    <dbReference type="NCBI Taxonomy" id="159749"/>
    <lineage>
        <taxon>Eukaryota</taxon>
        <taxon>Sar</taxon>
        <taxon>Stramenopiles</taxon>
        <taxon>Ochrophyta</taxon>
        <taxon>Bacillariophyta</taxon>
        <taxon>Coscinodiscophyceae</taxon>
        <taxon>Thalassiosirophycidae</taxon>
        <taxon>Thalassiosirales</taxon>
        <taxon>Thalassiosiraceae</taxon>
        <taxon>Thalassiosira</taxon>
    </lineage>
</organism>
<gene>
    <name evidence="10" type="ORF">THAOC_19066</name>
    <name evidence="9" type="ORF">THAOC_19184</name>
</gene>
<evidence type="ECO:0000313" key="11">
    <source>
        <dbReference type="Proteomes" id="UP000266841"/>
    </source>
</evidence>
<proteinExistence type="inferred from homology"/>
<dbReference type="eggNOG" id="ENOG502S8RD">
    <property type="taxonomic scope" value="Eukaryota"/>
</dbReference>
<dbReference type="PANTHER" id="PTHR10639">
    <property type="entry name" value="CLATHRIN LIGHT CHAIN"/>
    <property type="match status" value="1"/>
</dbReference>
<evidence type="ECO:0000256" key="7">
    <source>
        <dbReference type="SAM" id="Coils"/>
    </source>
</evidence>
<dbReference type="OMA" id="DCANPWE"/>
<comment type="function">
    <text evidence="6">Clathrin is the major protein of the polyhedral coat of coated pits and vesicles.</text>
</comment>
<comment type="subcellular location">
    <subcellularLocation>
        <location evidence="1 6">Cytoplasmic vesicle membrane</location>
        <topology evidence="1 6">Peripheral membrane protein</topology>
        <orientation evidence="1 6">Cytoplasmic side</orientation>
    </subcellularLocation>
    <subcellularLocation>
        <location evidence="6">Membrane</location>
        <location evidence="6">Coated pit</location>
        <topology evidence="6">Peripheral membrane protein</topology>
        <orientation evidence="6">Cytoplasmic side</orientation>
    </subcellularLocation>
    <text evidence="6">Cytoplasmic face of coated pits and vesicles.</text>
</comment>
<feature type="coiled-coil region" evidence="7">
    <location>
        <begin position="116"/>
        <end position="150"/>
    </location>
</feature>
<evidence type="ECO:0000256" key="1">
    <source>
        <dbReference type="ARBA" id="ARBA00004180"/>
    </source>
</evidence>
<dbReference type="Pfam" id="PF01086">
    <property type="entry name" value="Clathrin_lg_ch"/>
    <property type="match status" value="1"/>
</dbReference>
<sequence>MSDADFFNPPADGMPAFAAAPPDDSYVGDVQFAPPTDSSDSAAFFTPPVAEAPAETPIVLVPDQPVMDFAAAPTGVVEDVADDDDGGLMAPAPVSMAPPEPSAMQKWNEEWQTTLLQRKEEENALKASQVEAARADIEKFQAEREKRRETRMAKNRSDEQDKLEAIEADLENDNSWQRVVKMIELNQDSADGSADTNRMKDVLVLLKNEPDKASALNA</sequence>
<dbReference type="PANTHER" id="PTHR10639:SF7">
    <property type="entry name" value="CLATHRIN LIGHT CHAIN"/>
    <property type="match status" value="1"/>
</dbReference>
<dbReference type="GO" id="GO:0032050">
    <property type="term" value="F:clathrin heavy chain binding"/>
    <property type="evidence" value="ECO:0007669"/>
    <property type="project" value="TreeGrafter"/>
</dbReference>
<evidence type="ECO:0000256" key="6">
    <source>
        <dbReference type="RuleBase" id="RU363137"/>
    </source>
</evidence>
<dbReference type="EMBL" id="AGNL01020935">
    <property type="protein sequence ID" value="EJK60556.1"/>
    <property type="molecule type" value="Genomic_DNA"/>
</dbReference>
<protein>
    <recommendedName>
        <fullName evidence="6">Clathrin light chain</fullName>
    </recommendedName>
</protein>
<dbReference type="GO" id="GO:0072583">
    <property type="term" value="P:clathrin-dependent endocytosis"/>
    <property type="evidence" value="ECO:0007669"/>
    <property type="project" value="TreeGrafter"/>
</dbReference>
<evidence type="ECO:0000313" key="10">
    <source>
        <dbReference type="EMBL" id="EJK60556.1"/>
    </source>
</evidence>
<dbReference type="GO" id="GO:0005198">
    <property type="term" value="F:structural molecule activity"/>
    <property type="evidence" value="ECO:0007669"/>
    <property type="project" value="InterPro"/>
</dbReference>
<dbReference type="EMBL" id="AGNL01021072">
    <property type="protein sequence ID" value="EJK60460.1"/>
    <property type="molecule type" value="Genomic_DNA"/>
</dbReference>
<keyword evidence="5 6" id="KW-0968">Cytoplasmic vesicle</keyword>
<keyword evidence="7" id="KW-0175">Coiled coil</keyword>
<evidence type="ECO:0000256" key="2">
    <source>
        <dbReference type="ARBA" id="ARBA00005263"/>
    </source>
</evidence>
<feature type="region of interest" description="Disordered" evidence="8">
    <location>
        <begin position="1"/>
        <end position="26"/>
    </location>
</feature>
<comment type="similarity">
    <text evidence="2 6">Belongs to the clathrin light chain family.</text>
</comment>
<name>K0S5A2_THAOC</name>
<comment type="caution">
    <text evidence="9">The sequence shown here is derived from an EMBL/GenBank/DDBJ whole genome shotgun (WGS) entry which is preliminary data.</text>
</comment>
<evidence type="ECO:0000256" key="4">
    <source>
        <dbReference type="ARBA" id="ARBA00023176"/>
    </source>
</evidence>
<keyword evidence="3 6" id="KW-0472">Membrane</keyword>
<dbReference type="GO" id="GO:0030132">
    <property type="term" value="C:clathrin coat of coated pit"/>
    <property type="evidence" value="ECO:0007669"/>
    <property type="project" value="InterPro"/>
</dbReference>
<evidence type="ECO:0000256" key="8">
    <source>
        <dbReference type="SAM" id="MobiDB-lite"/>
    </source>
</evidence>
<dbReference type="OrthoDB" id="5512at2759"/>
<keyword evidence="11" id="KW-1185">Reference proteome</keyword>
<feature type="region of interest" description="Disordered" evidence="8">
    <location>
        <begin position="78"/>
        <end position="104"/>
    </location>
</feature>
<evidence type="ECO:0000256" key="5">
    <source>
        <dbReference type="ARBA" id="ARBA00023329"/>
    </source>
</evidence>
<evidence type="ECO:0000313" key="9">
    <source>
        <dbReference type="EMBL" id="EJK60460.1"/>
    </source>
</evidence>
<accession>K0S5A2</accession>
<dbReference type="AlphaFoldDB" id="K0S5A2"/>
<reference evidence="9 11" key="1">
    <citation type="journal article" date="2012" name="Genome Biol.">
        <title>Genome and low-iron response of an oceanic diatom adapted to chronic iron limitation.</title>
        <authorList>
            <person name="Lommer M."/>
            <person name="Specht M."/>
            <person name="Roy A.S."/>
            <person name="Kraemer L."/>
            <person name="Andreson R."/>
            <person name="Gutowska M.A."/>
            <person name="Wolf J."/>
            <person name="Bergner S.V."/>
            <person name="Schilhabel M.B."/>
            <person name="Klostermeier U.C."/>
            <person name="Beiko R.G."/>
            <person name="Rosenstiel P."/>
            <person name="Hippler M."/>
            <person name="Laroche J."/>
        </authorList>
    </citation>
    <scope>NUCLEOTIDE SEQUENCE [LARGE SCALE GENOMIC DNA]</scope>
    <source>
        <strain evidence="9 11">CCMP1005</strain>
    </source>
</reference>
<dbReference type="GO" id="GO:0006886">
    <property type="term" value="P:intracellular protein transport"/>
    <property type="evidence" value="ECO:0007669"/>
    <property type="project" value="InterPro"/>
</dbReference>
<dbReference type="GO" id="GO:0030130">
    <property type="term" value="C:clathrin coat of trans-Golgi network vesicle"/>
    <property type="evidence" value="ECO:0007669"/>
    <property type="project" value="InterPro"/>
</dbReference>
<dbReference type="Proteomes" id="UP000266841">
    <property type="component" value="Unassembled WGS sequence"/>
</dbReference>
<evidence type="ECO:0000256" key="3">
    <source>
        <dbReference type="ARBA" id="ARBA00023136"/>
    </source>
</evidence>